<name>A0A2J6S1G5_HYAVF</name>
<gene>
    <name evidence="2" type="ORF">L207DRAFT_420703</name>
</gene>
<organism evidence="2 3">
    <name type="scientific">Hyaloscypha variabilis (strain UAMH 11265 / GT02V1 / F)</name>
    <name type="common">Meliniomyces variabilis</name>
    <dbReference type="NCBI Taxonomy" id="1149755"/>
    <lineage>
        <taxon>Eukaryota</taxon>
        <taxon>Fungi</taxon>
        <taxon>Dikarya</taxon>
        <taxon>Ascomycota</taxon>
        <taxon>Pezizomycotina</taxon>
        <taxon>Leotiomycetes</taxon>
        <taxon>Helotiales</taxon>
        <taxon>Hyaloscyphaceae</taxon>
        <taxon>Hyaloscypha</taxon>
        <taxon>Hyaloscypha variabilis</taxon>
    </lineage>
</organism>
<feature type="compositionally biased region" description="Acidic residues" evidence="1">
    <location>
        <begin position="811"/>
        <end position="820"/>
    </location>
</feature>
<protein>
    <submittedName>
        <fullName evidence="2">Uncharacterized protein</fullName>
    </submittedName>
</protein>
<sequence length="927" mass="102692">MTDRTPRLSSIPRTPQATGSIQDQRSEFQLPQDINIPDTLQWSRYIHSGSSLGGLPAIPSQCLLPSDNGSMTSSTQAALYRPFGGHGLNTLDRIPEHTTAADKIAEVGGKKMQIYEDAHGNGFLQSLTEVATPSARTSQDPYTEIDFGKNVESVKDALDKIMEVRPQTSVTLRPITKEDLSSQVHIKQSNSVPVGMDSQPPSEINEGYLVPRLKHIVTHLADYPRKIENHEQRLDLLENASFSNAAIEELQETDERIDNRVCDLEDRIIELEKGQAAINDASSVGSRHVVNTSFNSRASVTSSAMIAAAIDGFDVSRVEALEAQVAELQAASLPSHSRPWEVEVVFLPFGTQLMGVWSSQHSMTQRSRLNSTATDEWTQTQHSMAAAQACLTAHDQASAWENSAMNVGNQEDTTWLMAKACALRSRVDERLRSRGLVKAIQVFGPDARDVQSAMLTALGDLPDILAEDPYTQREDQNAGSVPKSLKKYLGLHYSWIPLRKLHKDSCLRFLNPSEMVTPALWTTPFLTSSVVMRHKTKPRLYVTHRDSYIQHLGHDNADWTWQKLRQLPRVYPDQPAFSHTPEADAHEPCWEYDERLDPPQESIHSSFSSLGIRSPPQEAEDLDPASPSDHFSSAPISPRASTTPTSIAPPTNPSFSPLKERNPFRPIHTRTISMPTTITTIALKPSSQPHSSKRRISSFEHSASASPTRPSTSRPSTSHQNLNLNLNLKRRRTRSPSRAIDTPRWSLGPPSPYTFHDEVAHAQGHVQAQRTDKRERTPFAYATPHSNAPYIERPRSARRGSTTEELTGFGDEGDEDEEGGGEERALSDFDEFEDESEGREGSVELGSGKGQHEEWGGVLDEPIASFQSGRGQKANVSGLYGEDEDEDGEGSEDSTPSEYPSRQVERESPLWSGAKPGFRIHVDEGEL</sequence>
<reference evidence="2 3" key="1">
    <citation type="submission" date="2016-04" db="EMBL/GenBank/DDBJ databases">
        <title>A degradative enzymes factory behind the ericoid mycorrhizal symbiosis.</title>
        <authorList>
            <consortium name="DOE Joint Genome Institute"/>
            <person name="Martino E."/>
            <person name="Morin E."/>
            <person name="Grelet G."/>
            <person name="Kuo A."/>
            <person name="Kohler A."/>
            <person name="Daghino S."/>
            <person name="Barry K."/>
            <person name="Choi C."/>
            <person name="Cichocki N."/>
            <person name="Clum A."/>
            <person name="Copeland A."/>
            <person name="Hainaut M."/>
            <person name="Haridas S."/>
            <person name="Labutti K."/>
            <person name="Lindquist E."/>
            <person name="Lipzen A."/>
            <person name="Khouja H.-R."/>
            <person name="Murat C."/>
            <person name="Ohm R."/>
            <person name="Olson A."/>
            <person name="Spatafora J."/>
            <person name="Veneault-Fourrey C."/>
            <person name="Henrissat B."/>
            <person name="Grigoriev I."/>
            <person name="Martin F."/>
            <person name="Perotto S."/>
        </authorList>
    </citation>
    <scope>NUCLEOTIDE SEQUENCE [LARGE SCALE GENOMIC DNA]</scope>
    <source>
        <strain evidence="2 3">F</strain>
    </source>
</reference>
<dbReference type="STRING" id="1149755.A0A2J6S1G5"/>
<dbReference type="AlphaFoldDB" id="A0A2J6S1G5"/>
<feature type="compositionally biased region" description="Low complexity" evidence="1">
    <location>
        <begin position="632"/>
        <end position="649"/>
    </location>
</feature>
<feature type="compositionally biased region" description="Acidic residues" evidence="1">
    <location>
        <begin position="881"/>
        <end position="892"/>
    </location>
</feature>
<feature type="compositionally biased region" description="Low complexity" evidence="1">
    <location>
        <begin position="702"/>
        <end position="727"/>
    </location>
</feature>
<keyword evidence="3" id="KW-1185">Reference proteome</keyword>
<feature type="compositionally biased region" description="Low complexity" evidence="1">
    <location>
        <begin position="669"/>
        <end position="681"/>
    </location>
</feature>
<feature type="region of interest" description="Disordered" evidence="1">
    <location>
        <begin position="601"/>
        <end position="749"/>
    </location>
</feature>
<evidence type="ECO:0000313" key="2">
    <source>
        <dbReference type="EMBL" id="PMD44610.1"/>
    </source>
</evidence>
<feature type="region of interest" description="Disordered" evidence="1">
    <location>
        <begin position="784"/>
        <end position="927"/>
    </location>
</feature>
<dbReference type="Proteomes" id="UP000235786">
    <property type="component" value="Unassembled WGS sequence"/>
</dbReference>
<evidence type="ECO:0000313" key="3">
    <source>
        <dbReference type="Proteomes" id="UP000235786"/>
    </source>
</evidence>
<dbReference type="EMBL" id="KZ613941">
    <property type="protein sequence ID" value="PMD44610.1"/>
    <property type="molecule type" value="Genomic_DNA"/>
</dbReference>
<accession>A0A2J6S1G5</accession>
<feature type="region of interest" description="Disordered" evidence="1">
    <location>
        <begin position="1"/>
        <end position="25"/>
    </location>
</feature>
<evidence type="ECO:0000256" key="1">
    <source>
        <dbReference type="SAM" id="MobiDB-lite"/>
    </source>
</evidence>
<feature type="compositionally biased region" description="Polar residues" evidence="1">
    <location>
        <begin position="7"/>
        <end position="25"/>
    </location>
</feature>
<feature type="compositionally biased region" description="Acidic residues" evidence="1">
    <location>
        <begin position="828"/>
        <end position="837"/>
    </location>
</feature>
<feature type="compositionally biased region" description="Polar residues" evidence="1">
    <location>
        <begin position="602"/>
        <end position="611"/>
    </location>
</feature>
<proteinExistence type="predicted"/>
<dbReference type="OrthoDB" id="5427134at2759"/>